<dbReference type="Gene3D" id="3.40.50.200">
    <property type="entry name" value="Peptidase S8/S53 domain"/>
    <property type="match status" value="1"/>
</dbReference>
<gene>
    <name evidence="6" type="ORF">SAMN06265360_13717</name>
</gene>
<proteinExistence type="inferred from homology"/>
<dbReference type="GO" id="GO:0004252">
    <property type="term" value="F:serine-type endopeptidase activity"/>
    <property type="evidence" value="ECO:0007669"/>
    <property type="project" value="UniProtKB-UniRule"/>
</dbReference>
<dbReference type="AlphaFoldDB" id="A0A239ADE6"/>
<dbReference type="Pfam" id="PF00082">
    <property type="entry name" value="Peptidase_S8"/>
    <property type="match status" value="1"/>
</dbReference>
<evidence type="ECO:0000313" key="7">
    <source>
        <dbReference type="Proteomes" id="UP000198348"/>
    </source>
</evidence>
<keyword evidence="1 4" id="KW-0645">Protease</keyword>
<dbReference type="CDD" id="cd04847">
    <property type="entry name" value="Peptidases_S8_Subtilisin_like_2"/>
    <property type="match status" value="1"/>
</dbReference>
<comment type="similarity">
    <text evidence="4">Belongs to the peptidase S8 family.</text>
</comment>
<keyword evidence="3 4" id="KW-0720">Serine protease</keyword>
<evidence type="ECO:0000256" key="2">
    <source>
        <dbReference type="ARBA" id="ARBA00022801"/>
    </source>
</evidence>
<dbReference type="PROSITE" id="PS51892">
    <property type="entry name" value="SUBTILASE"/>
    <property type="match status" value="1"/>
</dbReference>
<accession>A0A239ADE6</accession>
<evidence type="ECO:0000256" key="1">
    <source>
        <dbReference type="ARBA" id="ARBA00022670"/>
    </source>
</evidence>
<feature type="active site" description="Charge relay system" evidence="4">
    <location>
        <position position="449"/>
    </location>
</feature>
<dbReference type="InterPro" id="IPR036852">
    <property type="entry name" value="Peptidase_S8/S53_dom_sf"/>
</dbReference>
<evidence type="ECO:0000256" key="4">
    <source>
        <dbReference type="PROSITE-ProRule" id="PRU01240"/>
    </source>
</evidence>
<sequence>MGETQNYTYFVLSDDQGDALAQAIERYRRTGDLRSFFDLIDDIEPYGPEDRRGPGLDEIGQSFTGRQVVDIGLWVASDWDEANARVHVVETILERTQSSILLRSVTARRTYLRAEVTAIGLGDLLDTSVVEFVRTPPVPFIDFREWWNLGEEDLRRVDEPGAVVGIMDDAPATAHPLLDGCILSVDSLAPSEYPWQQPGSHGTEVAGRVLYPKLAEELRDLAPITAVGTVRAVRILEPDPNRQGNPPRFATYAVPHELVADAIRHLHREYRVRIFNLSVGYAEPFNDMHLDPLTETIDELVRELDIVIVVPTGNVDIDLNGYTTSGHHILDDKPEFFYTPQHRLSEPGPAALALTVGSIAQSGAPAEIPNRFGWRAAAEAYEASPFSRSGPGLGTNNKRGNKPDLIHFGGNTVITDTGQVVSNDPGASVVTTSSRRADGRMFGAVNGTSFAAPAVARVAADVKHAYPDASANLIRALVASSADHPSPAETLTEPHKRLRLYGFGTPSSNRATDSDNRRVTMTYDGEMSTDTVQIHPLPMPEVFRRGSGGERRITVALAFDPPVRRQRREYLAGAMTIDIYRNIDPNELAEMLVRQDPDESRELARDVRQLKLDPGTNTFSNATLQVRTWRRKKTFVDDDDTFFIVVTHKAQTWARQNSEYAMQRYALAVTLEDQNLVQADLRELLTQRVRTAARVRVRT</sequence>
<protein>
    <submittedName>
        <fullName evidence="6">Subtilase family protein</fullName>
    </submittedName>
</protein>
<keyword evidence="7" id="KW-1185">Reference proteome</keyword>
<reference evidence="6 7" key="1">
    <citation type="submission" date="2017-06" db="EMBL/GenBank/DDBJ databases">
        <authorList>
            <person name="Kim H.J."/>
            <person name="Triplett B.A."/>
        </authorList>
    </citation>
    <scope>NUCLEOTIDE SEQUENCE [LARGE SCALE GENOMIC DNA]</scope>
    <source>
        <strain evidence="6 7">DSM 45207</strain>
    </source>
</reference>
<dbReference type="PRINTS" id="PR00723">
    <property type="entry name" value="SUBTILISIN"/>
</dbReference>
<dbReference type="EMBL" id="FZNW01000037">
    <property type="protein sequence ID" value="SNR93686.1"/>
    <property type="molecule type" value="Genomic_DNA"/>
</dbReference>
<evidence type="ECO:0000256" key="3">
    <source>
        <dbReference type="ARBA" id="ARBA00022825"/>
    </source>
</evidence>
<evidence type="ECO:0000259" key="5">
    <source>
        <dbReference type="Pfam" id="PF00082"/>
    </source>
</evidence>
<keyword evidence="2 4" id="KW-0378">Hydrolase</keyword>
<evidence type="ECO:0000313" key="6">
    <source>
        <dbReference type="EMBL" id="SNR93686.1"/>
    </source>
</evidence>
<feature type="active site" description="Charge relay system" evidence="4">
    <location>
        <position position="168"/>
    </location>
</feature>
<dbReference type="InterPro" id="IPR015500">
    <property type="entry name" value="Peptidase_S8_subtilisin-rel"/>
</dbReference>
<organism evidence="6 7">
    <name type="scientific">Haloechinothrix alba</name>
    <dbReference type="NCBI Taxonomy" id="664784"/>
    <lineage>
        <taxon>Bacteria</taxon>
        <taxon>Bacillati</taxon>
        <taxon>Actinomycetota</taxon>
        <taxon>Actinomycetes</taxon>
        <taxon>Pseudonocardiales</taxon>
        <taxon>Pseudonocardiaceae</taxon>
        <taxon>Haloechinothrix</taxon>
    </lineage>
</organism>
<feature type="domain" description="Peptidase S8/S53" evidence="5">
    <location>
        <begin position="161"/>
        <end position="504"/>
    </location>
</feature>
<feature type="active site" description="Charge relay system" evidence="4">
    <location>
        <position position="201"/>
    </location>
</feature>
<dbReference type="InterPro" id="IPR034074">
    <property type="entry name" value="Y4bN_pept_dom"/>
</dbReference>
<dbReference type="SUPFAM" id="SSF52743">
    <property type="entry name" value="Subtilisin-like"/>
    <property type="match status" value="1"/>
</dbReference>
<dbReference type="Proteomes" id="UP000198348">
    <property type="component" value="Unassembled WGS sequence"/>
</dbReference>
<dbReference type="GO" id="GO:0006508">
    <property type="term" value="P:proteolysis"/>
    <property type="evidence" value="ECO:0007669"/>
    <property type="project" value="UniProtKB-KW"/>
</dbReference>
<dbReference type="InterPro" id="IPR000209">
    <property type="entry name" value="Peptidase_S8/S53_dom"/>
</dbReference>
<name>A0A239ADE6_9PSEU</name>